<sequence length="621" mass="69515">MKLLVRISGPEVFTYPFYPLQRFHQVETAIVLLMAQEQPKDGYMFDSNDFDLDAYIRFRPQYTERLFKEIYDYHGVHGGQWQLAHDAGTGAGVVVEKLLKKFEVVAASDSSAQYVAVSQQRLFQLVPAERLRFSHHPAEDMSWLPPSSVDLITIAEAVHWTQTDVFLKSAADVLKPGGTVAILNYGTLPYAVEKPEAQKILEDIHDYFAEEVLKNLPKAHLEKFERVFEIVQSRTNAIAVSEGLWKPGVKRIQWNADKALPLGPNVPIIKVDPNSSSVGPNDVVENKMDDDVLTIQADAQWVKGIGKQILSFGYETFLDCQPDFGHESLVTPMAQGDTIDFELYRYTPSVAAAALFVVLFTLTTLYHVYQAIRRRTIYFTAFIIGGIFQIIGYICRIIAHSQKASIPVYSIQTILILLAPPLYAASIYMVLGRLIVYLRAEKFSLVSVSWMTKVFVTGDVIAFAMQAAGGGIMASGTINSYKLGERITIGGLCVQLAFFSFFVITCALFHYRIRSNPTQRLMGLSTGIGTRTVRTWENVLVGLYAASSLILVRSIFRLIEYAQGNSGYLISHEAFMYVFDSTLMFLAMVAMNICHPSIILVGSQKQRDSEMSFASDRELQG</sequence>
<feature type="transmembrane region" description="Helical" evidence="5">
    <location>
        <begin position="443"/>
        <end position="467"/>
    </location>
</feature>
<dbReference type="EMBL" id="BAUL01000205">
    <property type="protein sequence ID" value="GAD97606.1"/>
    <property type="molecule type" value="Genomic_DNA"/>
</dbReference>
<feature type="transmembrane region" description="Helical" evidence="5">
    <location>
        <begin position="376"/>
        <end position="399"/>
    </location>
</feature>
<feature type="domain" description="Methyltransferase type 11" evidence="6">
    <location>
        <begin position="86"/>
        <end position="182"/>
    </location>
</feature>
<evidence type="ECO:0000259" key="6">
    <source>
        <dbReference type="Pfam" id="PF08241"/>
    </source>
</evidence>
<dbReference type="InterPro" id="IPR013216">
    <property type="entry name" value="Methyltransf_11"/>
</dbReference>
<name>V5G6H6_BYSSN</name>
<dbReference type="AlphaFoldDB" id="V5G6H6"/>
<dbReference type="HOGENOM" id="CLU_440037_0_0_1"/>
<comment type="subcellular location">
    <subcellularLocation>
        <location evidence="1">Membrane</location>
        <topology evidence="1">Multi-pass membrane protein</topology>
    </subcellularLocation>
</comment>
<feature type="transmembrane region" description="Helical" evidence="5">
    <location>
        <begin position="539"/>
        <end position="556"/>
    </location>
</feature>
<dbReference type="PANTHER" id="PTHR31465:SF1">
    <property type="entry name" value="PROTEIN RTA1-RELATED"/>
    <property type="match status" value="1"/>
</dbReference>
<keyword evidence="4 5" id="KW-0472">Membrane</keyword>
<dbReference type="GO" id="GO:0008757">
    <property type="term" value="F:S-adenosylmethionine-dependent methyltransferase activity"/>
    <property type="evidence" value="ECO:0007669"/>
    <property type="project" value="InterPro"/>
</dbReference>
<dbReference type="CDD" id="cd02440">
    <property type="entry name" value="AdoMet_MTases"/>
    <property type="match status" value="1"/>
</dbReference>
<organism evidence="7 8">
    <name type="scientific">Byssochlamys spectabilis (strain No. 5 / NBRC 109023)</name>
    <name type="common">Paecilomyces variotii</name>
    <dbReference type="NCBI Taxonomy" id="1356009"/>
    <lineage>
        <taxon>Eukaryota</taxon>
        <taxon>Fungi</taxon>
        <taxon>Dikarya</taxon>
        <taxon>Ascomycota</taxon>
        <taxon>Pezizomycotina</taxon>
        <taxon>Eurotiomycetes</taxon>
        <taxon>Eurotiomycetidae</taxon>
        <taxon>Eurotiales</taxon>
        <taxon>Thermoascaceae</taxon>
        <taxon>Paecilomyces</taxon>
    </lineage>
</organism>
<dbReference type="PANTHER" id="PTHR31465">
    <property type="entry name" value="PROTEIN RTA1-RELATED"/>
    <property type="match status" value="1"/>
</dbReference>
<dbReference type="Pfam" id="PF08241">
    <property type="entry name" value="Methyltransf_11"/>
    <property type="match status" value="1"/>
</dbReference>
<gene>
    <name evidence="7" type="ORF">PVAR5_6286</name>
</gene>
<evidence type="ECO:0000256" key="2">
    <source>
        <dbReference type="ARBA" id="ARBA00022692"/>
    </source>
</evidence>
<dbReference type="Proteomes" id="UP000018001">
    <property type="component" value="Unassembled WGS sequence"/>
</dbReference>
<evidence type="ECO:0000256" key="5">
    <source>
        <dbReference type="SAM" id="Phobius"/>
    </source>
</evidence>
<reference evidence="8" key="1">
    <citation type="journal article" date="2014" name="Genome Announc.">
        <title>Draft genome sequence of the formaldehyde-resistant fungus Byssochlamys spectabilis No. 5 (anamorph Paecilomyces variotii No. 5) (NBRC109023).</title>
        <authorList>
            <person name="Oka T."/>
            <person name="Ekino K."/>
            <person name="Fukuda K."/>
            <person name="Nomura Y."/>
        </authorList>
    </citation>
    <scope>NUCLEOTIDE SEQUENCE [LARGE SCALE GENOMIC DNA]</scope>
    <source>
        <strain evidence="8">No. 5 / NBRC 109023</strain>
    </source>
</reference>
<protein>
    <submittedName>
        <fullName evidence="7">RTA1 like protein</fullName>
    </submittedName>
</protein>
<evidence type="ECO:0000256" key="4">
    <source>
        <dbReference type="ARBA" id="ARBA00023136"/>
    </source>
</evidence>
<feature type="transmembrane region" description="Helical" evidence="5">
    <location>
        <begin position="350"/>
        <end position="369"/>
    </location>
</feature>
<dbReference type="Pfam" id="PF04479">
    <property type="entry name" value="RTA1"/>
    <property type="match status" value="1"/>
</dbReference>
<keyword evidence="2 5" id="KW-0812">Transmembrane</keyword>
<evidence type="ECO:0000256" key="1">
    <source>
        <dbReference type="ARBA" id="ARBA00004141"/>
    </source>
</evidence>
<dbReference type="OrthoDB" id="3358017at2759"/>
<feature type="transmembrane region" description="Helical" evidence="5">
    <location>
        <begin position="411"/>
        <end position="431"/>
    </location>
</feature>
<comment type="caution">
    <text evidence="7">The sequence shown here is derived from an EMBL/GenBank/DDBJ whole genome shotgun (WGS) entry which is preliminary data.</text>
</comment>
<accession>V5G6H6</accession>
<dbReference type="InParanoid" id="V5G6H6"/>
<keyword evidence="8" id="KW-1185">Reference proteome</keyword>
<dbReference type="InterPro" id="IPR029063">
    <property type="entry name" value="SAM-dependent_MTases_sf"/>
</dbReference>
<dbReference type="Gene3D" id="3.40.50.150">
    <property type="entry name" value="Vaccinia Virus protein VP39"/>
    <property type="match status" value="1"/>
</dbReference>
<dbReference type="GO" id="GO:0016020">
    <property type="term" value="C:membrane"/>
    <property type="evidence" value="ECO:0007669"/>
    <property type="project" value="UniProtKB-SubCell"/>
</dbReference>
<keyword evidence="3 5" id="KW-1133">Transmembrane helix</keyword>
<dbReference type="SUPFAM" id="SSF53335">
    <property type="entry name" value="S-adenosyl-L-methionine-dependent methyltransferases"/>
    <property type="match status" value="1"/>
</dbReference>
<dbReference type="eggNOG" id="KOG3010">
    <property type="taxonomic scope" value="Eukaryota"/>
</dbReference>
<evidence type="ECO:0000313" key="8">
    <source>
        <dbReference type="Proteomes" id="UP000018001"/>
    </source>
</evidence>
<evidence type="ECO:0000256" key="3">
    <source>
        <dbReference type="ARBA" id="ARBA00022989"/>
    </source>
</evidence>
<feature type="transmembrane region" description="Helical" evidence="5">
    <location>
        <begin position="576"/>
        <end position="601"/>
    </location>
</feature>
<dbReference type="InterPro" id="IPR007568">
    <property type="entry name" value="RTA1"/>
</dbReference>
<feature type="transmembrane region" description="Helical" evidence="5">
    <location>
        <begin position="487"/>
        <end position="511"/>
    </location>
</feature>
<proteinExistence type="predicted"/>
<evidence type="ECO:0000313" key="7">
    <source>
        <dbReference type="EMBL" id="GAD97606.1"/>
    </source>
</evidence>